<gene>
    <name evidence="2" type="ORF">GPECTOR_332g60</name>
</gene>
<name>A0A150FVM1_GONPE</name>
<dbReference type="OrthoDB" id="562723at2759"/>
<dbReference type="AlphaFoldDB" id="A0A150FVM1"/>
<dbReference type="EMBL" id="LSYV01000330">
    <property type="protein sequence ID" value="KXZ41664.1"/>
    <property type="molecule type" value="Genomic_DNA"/>
</dbReference>
<accession>A0A150FVM1</accession>
<feature type="region of interest" description="Disordered" evidence="1">
    <location>
        <begin position="145"/>
        <end position="165"/>
    </location>
</feature>
<proteinExistence type="predicted"/>
<evidence type="ECO:0000313" key="3">
    <source>
        <dbReference type="Proteomes" id="UP000075714"/>
    </source>
</evidence>
<protein>
    <submittedName>
        <fullName evidence="2">Uncharacterized protein</fullName>
    </submittedName>
</protein>
<keyword evidence="3" id="KW-1185">Reference proteome</keyword>
<dbReference type="Proteomes" id="UP000075714">
    <property type="component" value="Unassembled WGS sequence"/>
</dbReference>
<dbReference type="CDD" id="cd00303">
    <property type="entry name" value="retropepsin_like"/>
    <property type="match status" value="1"/>
</dbReference>
<evidence type="ECO:0000256" key="1">
    <source>
        <dbReference type="SAM" id="MobiDB-lite"/>
    </source>
</evidence>
<evidence type="ECO:0000313" key="2">
    <source>
        <dbReference type="EMBL" id="KXZ41664.1"/>
    </source>
</evidence>
<reference evidence="3" key="1">
    <citation type="journal article" date="2016" name="Nat. Commun.">
        <title>The Gonium pectorale genome demonstrates co-option of cell cycle regulation during the evolution of multicellularity.</title>
        <authorList>
            <person name="Hanschen E.R."/>
            <person name="Marriage T.N."/>
            <person name="Ferris P.J."/>
            <person name="Hamaji T."/>
            <person name="Toyoda A."/>
            <person name="Fujiyama A."/>
            <person name="Neme R."/>
            <person name="Noguchi H."/>
            <person name="Minakuchi Y."/>
            <person name="Suzuki M."/>
            <person name="Kawai-Toyooka H."/>
            <person name="Smith D.R."/>
            <person name="Sparks H."/>
            <person name="Anderson J."/>
            <person name="Bakaric R."/>
            <person name="Luria V."/>
            <person name="Karger A."/>
            <person name="Kirschner M.W."/>
            <person name="Durand P.M."/>
            <person name="Michod R.E."/>
            <person name="Nozaki H."/>
            <person name="Olson B.J."/>
        </authorList>
    </citation>
    <scope>NUCLEOTIDE SEQUENCE [LARGE SCALE GENOMIC DNA]</scope>
    <source>
        <strain evidence="3">NIES-2863</strain>
    </source>
</reference>
<comment type="caution">
    <text evidence="2">The sequence shown here is derived from an EMBL/GenBank/DDBJ whole genome shotgun (WGS) entry which is preliminary data.</text>
</comment>
<organism evidence="2 3">
    <name type="scientific">Gonium pectorale</name>
    <name type="common">Green alga</name>
    <dbReference type="NCBI Taxonomy" id="33097"/>
    <lineage>
        <taxon>Eukaryota</taxon>
        <taxon>Viridiplantae</taxon>
        <taxon>Chlorophyta</taxon>
        <taxon>core chlorophytes</taxon>
        <taxon>Chlorophyceae</taxon>
        <taxon>CS clade</taxon>
        <taxon>Chlamydomonadales</taxon>
        <taxon>Volvocaceae</taxon>
        <taxon>Gonium</taxon>
    </lineage>
</organism>
<sequence length="165" mass="17680">MTIAPGHLPRRVLVDSGSSVEILPVRLARMRPEPVADCPYLSIATAGGRCGLYGIFAEPLKLVFCQGTSEEATAWSYCLVVDDRGAEGYDMILGTNALVRQLGASLHFGGRNPHLCLRRGYEHPQPCEDLPVTRVPLVVASTADSTEAVPFTPPPAQPQGRGARS</sequence>